<reference evidence="4 5" key="1">
    <citation type="submission" date="2023-12" db="EMBL/GenBank/DDBJ databases">
        <title>Novel species of the genus Arcicella isolated from rivers.</title>
        <authorList>
            <person name="Lu H."/>
        </authorList>
    </citation>
    <scope>NUCLEOTIDE SEQUENCE [LARGE SCALE GENOMIC DNA]</scope>
    <source>
        <strain evidence="4 5">LMG 21963</strain>
    </source>
</reference>
<evidence type="ECO:0000256" key="2">
    <source>
        <dbReference type="SAM" id="SignalP"/>
    </source>
</evidence>
<keyword evidence="2" id="KW-0732">Signal</keyword>
<dbReference type="EMBL" id="JAYFUL010000015">
    <property type="protein sequence ID" value="MEA5258294.1"/>
    <property type="molecule type" value="Genomic_DNA"/>
</dbReference>
<feature type="domain" description="Putative auto-transporter adhesin head GIN" evidence="3">
    <location>
        <begin position="36"/>
        <end position="222"/>
    </location>
</feature>
<dbReference type="Gene3D" id="2.160.20.120">
    <property type="match status" value="1"/>
</dbReference>
<organism evidence="4 5">
    <name type="scientific">Arcicella aquatica</name>
    <dbReference type="NCBI Taxonomy" id="217141"/>
    <lineage>
        <taxon>Bacteria</taxon>
        <taxon>Pseudomonadati</taxon>
        <taxon>Bacteroidota</taxon>
        <taxon>Cytophagia</taxon>
        <taxon>Cytophagales</taxon>
        <taxon>Flectobacillaceae</taxon>
        <taxon>Arcicella</taxon>
    </lineage>
</organism>
<feature type="chain" id="PRO_5046001238" evidence="2">
    <location>
        <begin position="26"/>
        <end position="238"/>
    </location>
</feature>
<dbReference type="InterPro" id="IPR021255">
    <property type="entry name" value="DUF2807"/>
</dbReference>
<protein>
    <submittedName>
        <fullName evidence="4">Head GIN domain-containing protein</fullName>
    </submittedName>
</protein>
<evidence type="ECO:0000256" key="1">
    <source>
        <dbReference type="SAM" id="MobiDB-lite"/>
    </source>
</evidence>
<dbReference type="Proteomes" id="UP001304671">
    <property type="component" value="Unassembled WGS sequence"/>
</dbReference>
<dbReference type="RefSeq" id="WP_323249278.1">
    <property type="nucleotide sequence ID" value="NZ_JAYFUL010000015.1"/>
</dbReference>
<sequence length="238" mass="25754">MNTKTYFRNSLLLSFLLGIANVMFAQNTKEFSLKGFDKLDMSSAFIIDVKYGNAYKVLVDAERTEDIEDLEVKVSGTTLIAKYRNSNGGWKWNNSRKKVSFTIVMPNLKQVDFSGATRSKISGFDDLEDITLKFSGAATTEININADKVNLDCSGASRVKLNGKTSKLNFDLSGASNVDSYNFVARDVDAEVSGASSARVNASKTLNVEASGASSVRYKGQPSVRSDVSGASSVKSGE</sequence>
<evidence type="ECO:0000313" key="5">
    <source>
        <dbReference type="Proteomes" id="UP001304671"/>
    </source>
</evidence>
<gene>
    <name evidence="4" type="ORF">VB264_10925</name>
</gene>
<keyword evidence="5" id="KW-1185">Reference proteome</keyword>
<dbReference type="PANTHER" id="PTHR39200:SF1">
    <property type="entry name" value="AUTO-TRANSPORTER ADHESIN HEAD GIN DOMAIN-CONTAINING PROTEIN-RELATED"/>
    <property type="match status" value="1"/>
</dbReference>
<comment type="caution">
    <text evidence="4">The sequence shown here is derived from an EMBL/GenBank/DDBJ whole genome shotgun (WGS) entry which is preliminary data.</text>
</comment>
<evidence type="ECO:0000259" key="3">
    <source>
        <dbReference type="Pfam" id="PF10988"/>
    </source>
</evidence>
<feature type="signal peptide" evidence="2">
    <location>
        <begin position="1"/>
        <end position="25"/>
    </location>
</feature>
<proteinExistence type="predicted"/>
<feature type="region of interest" description="Disordered" evidence="1">
    <location>
        <begin position="211"/>
        <end position="238"/>
    </location>
</feature>
<dbReference type="PANTHER" id="PTHR39200">
    <property type="entry name" value="HYPOTHETICAL EXPORTED PROTEIN"/>
    <property type="match status" value="1"/>
</dbReference>
<feature type="compositionally biased region" description="Polar residues" evidence="1">
    <location>
        <begin position="223"/>
        <end position="238"/>
    </location>
</feature>
<dbReference type="Pfam" id="PF10988">
    <property type="entry name" value="DUF2807"/>
    <property type="match status" value="1"/>
</dbReference>
<name>A0ABU5QNJ5_9BACT</name>
<accession>A0ABU5QNJ5</accession>
<evidence type="ECO:0000313" key="4">
    <source>
        <dbReference type="EMBL" id="MEA5258294.1"/>
    </source>
</evidence>